<feature type="transmembrane region" description="Helical" evidence="1">
    <location>
        <begin position="89"/>
        <end position="107"/>
    </location>
</feature>
<organism evidence="2 3">
    <name type="scientific">Paenibacillus oleatilyticus</name>
    <dbReference type="NCBI Taxonomy" id="2594886"/>
    <lineage>
        <taxon>Bacteria</taxon>
        <taxon>Bacillati</taxon>
        <taxon>Bacillota</taxon>
        <taxon>Bacilli</taxon>
        <taxon>Bacillales</taxon>
        <taxon>Paenibacillaceae</taxon>
        <taxon>Paenibacillus</taxon>
    </lineage>
</organism>
<evidence type="ECO:0000313" key="3">
    <source>
        <dbReference type="Proteomes" id="UP001575622"/>
    </source>
</evidence>
<name>A0ABV4V2V5_9BACL</name>
<reference evidence="2 3" key="1">
    <citation type="submission" date="2024-09" db="EMBL/GenBank/DDBJ databases">
        <authorList>
            <person name="Makale K.P.P."/>
            <person name="Makhzoum A."/>
            <person name="Rantong G."/>
            <person name="Rahube T.O."/>
        </authorList>
    </citation>
    <scope>NUCLEOTIDE SEQUENCE [LARGE SCALE GENOMIC DNA]</scope>
    <source>
        <strain evidence="2 3">KM_D13</strain>
    </source>
</reference>
<keyword evidence="1" id="KW-0472">Membrane</keyword>
<dbReference type="Proteomes" id="UP001575622">
    <property type="component" value="Unassembled WGS sequence"/>
</dbReference>
<dbReference type="EMBL" id="JBHDLN010000009">
    <property type="protein sequence ID" value="MFB0844417.1"/>
    <property type="molecule type" value="Genomic_DNA"/>
</dbReference>
<sequence>MLYAALTLLAVLLVAGVLKRLGAKAVYSTALLLSVLLPLVANFGLGQNYFYNLFPGMHDGGLRISNRVAYFIIGDGLWTQALFRIAFERSVWITLSLIVAYAATKIAESKTERSKSPSRLTRYQ</sequence>
<feature type="transmembrane region" description="Helical" evidence="1">
    <location>
        <begin position="30"/>
        <end position="52"/>
    </location>
</feature>
<evidence type="ECO:0000313" key="2">
    <source>
        <dbReference type="EMBL" id="MFB0844417.1"/>
    </source>
</evidence>
<dbReference type="RefSeq" id="WP_373954304.1">
    <property type="nucleotide sequence ID" value="NZ_JBHDLN010000009.1"/>
</dbReference>
<accession>A0ABV4V2V5</accession>
<comment type="caution">
    <text evidence="2">The sequence shown here is derived from an EMBL/GenBank/DDBJ whole genome shotgun (WGS) entry which is preliminary data.</text>
</comment>
<keyword evidence="1" id="KW-1133">Transmembrane helix</keyword>
<keyword evidence="1" id="KW-0812">Transmembrane</keyword>
<proteinExistence type="predicted"/>
<keyword evidence="3" id="KW-1185">Reference proteome</keyword>
<evidence type="ECO:0000256" key="1">
    <source>
        <dbReference type="SAM" id="Phobius"/>
    </source>
</evidence>
<protein>
    <submittedName>
        <fullName evidence="2">Uncharacterized protein</fullName>
    </submittedName>
</protein>
<gene>
    <name evidence="2" type="ORF">ACEU3E_19705</name>
</gene>